<evidence type="ECO:0000256" key="7">
    <source>
        <dbReference type="ARBA" id="ARBA00023136"/>
    </source>
</evidence>
<keyword evidence="13" id="KW-1185">Reference proteome</keyword>
<evidence type="ECO:0000256" key="6">
    <source>
        <dbReference type="ARBA" id="ARBA00022989"/>
    </source>
</evidence>
<feature type="transmembrane region" description="Helical" evidence="10">
    <location>
        <begin position="289"/>
        <end position="309"/>
    </location>
</feature>
<dbReference type="AlphaFoldDB" id="A0AAD7FUP2"/>
<protein>
    <submittedName>
        <fullName evidence="12">Longevity-assurance protein 1</fullName>
    </submittedName>
</protein>
<gene>
    <name evidence="12" type="ORF">FB45DRAFT_896878</name>
</gene>
<dbReference type="Proteomes" id="UP001221142">
    <property type="component" value="Unassembled WGS sequence"/>
</dbReference>
<feature type="transmembrane region" description="Helical" evidence="10">
    <location>
        <begin position="206"/>
        <end position="229"/>
    </location>
</feature>
<dbReference type="InterPro" id="IPR016439">
    <property type="entry name" value="Lag1/Lac1-like"/>
</dbReference>
<dbReference type="Pfam" id="PF03798">
    <property type="entry name" value="TRAM_LAG1_CLN8"/>
    <property type="match status" value="1"/>
</dbReference>
<dbReference type="SMART" id="SM00724">
    <property type="entry name" value="TLC"/>
    <property type="match status" value="1"/>
</dbReference>
<evidence type="ECO:0000256" key="4">
    <source>
        <dbReference type="ARBA" id="ARBA00022692"/>
    </source>
</evidence>
<dbReference type="GO" id="GO:0046513">
    <property type="term" value="P:ceramide biosynthetic process"/>
    <property type="evidence" value="ECO:0007669"/>
    <property type="project" value="InterPro"/>
</dbReference>
<evidence type="ECO:0000256" key="2">
    <source>
        <dbReference type="ARBA" id="ARBA00009808"/>
    </source>
</evidence>
<keyword evidence="6 10" id="KW-1133">Transmembrane helix</keyword>
<feature type="domain" description="TLC" evidence="11">
    <location>
        <begin position="195"/>
        <end position="414"/>
    </location>
</feature>
<dbReference type="PANTHER" id="PTHR12560:SF11">
    <property type="entry name" value="CERAMIDE SYNTHASE LAC1-RELATED"/>
    <property type="match status" value="1"/>
</dbReference>
<evidence type="ECO:0000256" key="9">
    <source>
        <dbReference type="PROSITE-ProRule" id="PRU00205"/>
    </source>
</evidence>
<evidence type="ECO:0000259" key="11">
    <source>
        <dbReference type="PROSITE" id="PS50922"/>
    </source>
</evidence>
<dbReference type="InterPro" id="IPR006634">
    <property type="entry name" value="TLC-dom"/>
</dbReference>
<keyword evidence="3" id="KW-0808">Transferase</keyword>
<feature type="transmembrane region" description="Helical" evidence="10">
    <location>
        <begin position="250"/>
        <end position="269"/>
    </location>
</feature>
<dbReference type="GO" id="GO:0050291">
    <property type="term" value="F:sphingosine N-acyltransferase activity"/>
    <property type="evidence" value="ECO:0007669"/>
    <property type="project" value="InterPro"/>
</dbReference>
<dbReference type="EMBL" id="JARKIF010000003">
    <property type="protein sequence ID" value="KAJ7644087.1"/>
    <property type="molecule type" value="Genomic_DNA"/>
</dbReference>
<proteinExistence type="inferred from homology"/>
<evidence type="ECO:0000313" key="12">
    <source>
        <dbReference type="EMBL" id="KAJ7644087.1"/>
    </source>
</evidence>
<name>A0AAD7FUP2_9AGAR</name>
<dbReference type="GO" id="GO:0005789">
    <property type="term" value="C:endoplasmic reticulum membrane"/>
    <property type="evidence" value="ECO:0007669"/>
    <property type="project" value="UniProtKB-SubCell"/>
</dbReference>
<accession>A0AAD7FUP2</accession>
<evidence type="ECO:0000256" key="1">
    <source>
        <dbReference type="ARBA" id="ARBA00004477"/>
    </source>
</evidence>
<organism evidence="12 13">
    <name type="scientific">Roridomyces roridus</name>
    <dbReference type="NCBI Taxonomy" id="1738132"/>
    <lineage>
        <taxon>Eukaryota</taxon>
        <taxon>Fungi</taxon>
        <taxon>Dikarya</taxon>
        <taxon>Basidiomycota</taxon>
        <taxon>Agaricomycotina</taxon>
        <taxon>Agaricomycetes</taxon>
        <taxon>Agaricomycetidae</taxon>
        <taxon>Agaricales</taxon>
        <taxon>Marasmiineae</taxon>
        <taxon>Mycenaceae</taxon>
        <taxon>Roridomyces</taxon>
    </lineage>
</organism>
<evidence type="ECO:0000256" key="3">
    <source>
        <dbReference type="ARBA" id="ARBA00022679"/>
    </source>
</evidence>
<keyword evidence="8" id="KW-0325">Glycoprotein</keyword>
<keyword evidence="4 9" id="KW-0812">Transmembrane</keyword>
<keyword evidence="7 9" id="KW-0472">Membrane</keyword>
<feature type="transmembrane region" description="Helical" evidence="10">
    <location>
        <begin position="387"/>
        <end position="405"/>
    </location>
</feature>
<evidence type="ECO:0000313" key="13">
    <source>
        <dbReference type="Proteomes" id="UP001221142"/>
    </source>
</evidence>
<evidence type="ECO:0000256" key="10">
    <source>
        <dbReference type="SAM" id="Phobius"/>
    </source>
</evidence>
<feature type="transmembrane region" description="Helical" evidence="10">
    <location>
        <begin position="162"/>
        <end position="186"/>
    </location>
</feature>
<comment type="subcellular location">
    <subcellularLocation>
        <location evidence="1">Endoplasmic reticulum membrane</location>
        <topology evidence="1">Multi-pass membrane protein</topology>
    </subcellularLocation>
</comment>
<reference evidence="12" key="1">
    <citation type="submission" date="2023-03" db="EMBL/GenBank/DDBJ databases">
        <title>Massive genome expansion in bonnet fungi (Mycena s.s.) driven by repeated elements and novel gene families across ecological guilds.</title>
        <authorList>
            <consortium name="Lawrence Berkeley National Laboratory"/>
            <person name="Harder C.B."/>
            <person name="Miyauchi S."/>
            <person name="Viragh M."/>
            <person name="Kuo A."/>
            <person name="Thoen E."/>
            <person name="Andreopoulos B."/>
            <person name="Lu D."/>
            <person name="Skrede I."/>
            <person name="Drula E."/>
            <person name="Henrissat B."/>
            <person name="Morin E."/>
            <person name="Kohler A."/>
            <person name="Barry K."/>
            <person name="LaButti K."/>
            <person name="Morin E."/>
            <person name="Salamov A."/>
            <person name="Lipzen A."/>
            <person name="Mereny Z."/>
            <person name="Hegedus B."/>
            <person name="Baldrian P."/>
            <person name="Stursova M."/>
            <person name="Weitz H."/>
            <person name="Taylor A."/>
            <person name="Grigoriev I.V."/>
            <person name="Nagy L.G."/>
            <person name="Martin F."/>
            <person name="Kauserud H."/>
        </authorList>
    </citation>
    <scope>NUCLEOTIDE SEQUENCE</scope>
    <source>
        <strain evidence="12">9284</strain>
    </source>
</reference>
<keyword evidence="5" id="KW-0256">Endoplasmic reticulum</keyword>
<evidence type="ECO:0000256" key="8">
    <source>
        <dbReference type="ARBA" id="ARBA00023180"/>
    </source>
</evidence>
<feature type="transmembrane region" description="Helical" evidence="10">
    <location>
        <begin position="330"/>
        <end position="349"/>
    </location>
</feature>
<dbReference type="PANTHER" id="PTHR12560">
    <property type="entry name" value="LONGEVITY ASSURANCE FACTOR 1 LAG1"/>
    <property type="match status" value="1"/>
</dbReference>
<comment type="caution">
    <text evidence="12">The sequence shown here is derived from an EMBL/GenBank/DDBJ whole genome shotgun (WGS) entry which is preliminary data.</text>
</comment>
<dbReference type="PROSITE" id="PS50922">
    <property type="entry name" value="TLC"/>
    <property type="match status" value="1"/>
</dbReference>
<evidence type="ECO:0000256" key="5">
    <source>
        <dbReference type="ARBA" id="ARBA00022824"/>
    </source>
</evidence>
<comment type="similarity">
    <text evidence="2">Belongs to the sphingosine N-acyltransferase family.</text>
</comment>
<sequence>MCSGSIGGLRGKAENASRNGILAVSSSPMPVRQRKPKHIETSSDAVANRFGDTLLPQTPDGSVTPVRASSPVGTRRKISPWLRWVVQPVQSFKLLLIPLVLYINWELFTPQLQAAIAPLAPSLIHDGRLANPFAGIFLLSHRIPESDPSDPRYAKGWFDLAFLAYYVVFFSCFRQLVTINTFGPIAKYFGLKKEAKIDRFGEQGYALVYFALSGFWGFRVMSQLPTFWYRTEYFWIDYPHWDMKPELKRYYLMQMAYWLQQLIVLVLGLEKPRKDFYELVAHHIVTLWLVGWSYLVNLTLIGNAVYMSMDLPDTTFALSKLLNYIEWNRAKLFSFAFFVCVWTYFRHYLNLVILWSVWTQFDLIPDHARRWVWSEGVYMVGWMKYQIFAPLLLLQCLNLFWYFLIWRVAVRAIMTVDLNDDRSDDEGDD</sequence>